<accession>A0ABD2QY81</accession>
<protein>
    <recommendedName>
        <fullName evidence="7">Protein TIC 20</fullName>
    </recommendedName>
</protein>
<dbReference type="PANTHER" id="PTHR33510:SF5">
    <property type="entry name" value="PROTEIN TIC 20-II, CHLOROPLASTIC"/>
    <property type="match status" value="1"/>
</dbReference>
<dbReference type="Pfam" id="PF16166">
    <property type="entry name" value="TIC20"/>
    <property type="match status" value="1"/>
</dbReference>
<dbReference type="PANTHER" id="PTHR33510">
    <property type="entry name" value="PROTEIN TIC 20-II, CHLOROPLASTIC"/>
    <property type="match status" value="1"/>
</dbReference>
<comment type="similarity">
    <text evidence="2 7">Belongs to the Tic20 family.</text>
</comment>
<name>A0ABD2QY81_9SOLN</name>
<feature type="transmembrane region" description="Helical" evidence="7">
    <location>
        <begin position="177"/>
        <end position="197"/>
    </location>
</feature>
<comment type="subcellular location">
    <subcellularLocation>
        <location evidence="1">Plastid</location>
        <location evidence="1">Chloroplast inner membrane</location>
        <topology evidence="1">Multi-pass membrane protein</topology>
    </subcellularLocation>
    <subcellularLocation>
        <location evidence="7">Plastid</location>
        <location evidence="7">Chloroplast membrane</location>
        <topology evidence="7">Multi-pass membrane protein</topology>
    </subcellularLocation>
</comment>
<keyword evidence="9" id="KW-1185">Reference proteome</keyword>
<evidence type="ECO:0000256" key="6">
    <source>
        <dbReference type="ARBA" id="ARBA00023136"/>
    </source>
</evidence>
<reference evidence="8 9" key="1">
    <citation type="submission" date="2024-05" db="EMBL/GenBank/DDBJ databases">
        <title>De novo assembly of an allotetraploid wild potato.</title>
        <authorList>
            <person name="Hosaka A.J."/>
        </authorList>
    </citation>
    <scope>NUCLEOTIDE SEQUENCE [LARGE SCALE GENOMIC DNA]</scope>
    <source>
        <tissue evidence="8">Young leaves</tissue>
    </source>
</reference>
<evidence type="ECO:0000256" key="3">
    <source>
        <dbReference type="ARBA" id="ARBA00022692"/>
    </source>
</evidence>
<feature type="non-terminal residue" evidence="8">
    <location>
        <position position="1"/>
    </location>
</feature>
<comment type="function">
    <text evidence="7">Involved in protein precursor import into chloroplasts.</text>
</comment>
<evidence type="ECO:0000256" key="7">
    <source>
        <dbReference type="RuleBase" id="RU367003"/>
    </source>
</evidence>
<dbReference type="EMBL" id="JBJKTR010000023">
    <property type="protein sequence ID" value="KAL3323621.1"/>
    <property type="molecule type" value="Genomic_DNA"/>
</dbReference>
<dbReference type="GO" id="GO:0009706">
    <property type="term" value="C:chloroplast inner membrane"/>
    <property type="evidence" value="ECO:0007669"/>
    <property type="project" value="UniProtKB-SubCell"/>
</dbReference>
<feature type="transmembrane region" description="Helical" evidence="7">
    <location>
        <begin position="72"/>
        <end position="92"/>
    </location>
</feature>
<comment type="caution">
    <text evidence="8">The sequence shown here is derived from an EMBL/GenBank/DDBJ whole genome shotgun (WGS) entry which is preliminary data.</text>
</comment>
<evidence type="ECO:0000313" key="9">
    <source>
        <dbReference type="Proteomes" id="UP001627284"/>
    </source>
</evidence>
<dbReference type="Proteomes" id="UP001627284">
    <property type="component" value="Unassembled WGS sequence"/>
</dbReference>
<keyword evidence="4" id="KW-1001">Plastid inner membrane</keyword>
<evidence type="ECO:0000256" key="2">
    <source>
        <dbReference type="ARBA" id="ARBA00009596"/>
    </source>
</evidence>
<sequence length="218" mass="24650">QKSIFINTKNLTFPLKMASIPLLRFTTTTPRLLPHPLNLNFLQTRIQIRTRIHTKPASISASYNPIPATDRLISAVAYFLPFFNGLQYGRFLFAQFPTLALPFQPILPLLSLYRSLPYASFVTFFALYLGIARNENLNTYPRFNALQAVVLDVLLVLPMLIQRIFSPGQSGIGLKFTVWMHNGLFVFVVGCFVYGLVSSILGKTPYLPFVTEAANRQM</sequence>
<proteinExistence type="inferred from homology"/>
<keyword evidence="3 7" id="KW-0812">Transmembrane</keyword>
<gene>
    <name evidence="8" type="ORF">AABB24_037998</name>
</gene>
<dbReference type="InterPro" id="IPR005691">
    <property type="entry name" value="Tic20"/>
</dbReference>
<keyword evidence="5 7" id="KW-1133">Transmembrane helix</keyword>
<evidence type="ECO:0000313" key="8">
    <source>
        <dbReference type="EMBL" id="KAL3323621.1"/>
    </source>
</evidence>
<keyword evidence="6 7" id="KW-0472">Membrane</keyword>
<keyword evidence="7" id="KW-0934">Plastid</keyword>
<dbReference type="AlphaFoldDB" id="A0ABD2QY81"/>
<evidence type="ECO:0000256" key="1">
    <source>
        <dbReference type="ARBA" id="ARBA00004478"/>
    </source>
</evidence>
<feature type="transmembrane region" description="Helical" evidence="7">
    <location>
        <begin position="112"/>
        <end position="131"/>
    </location>
</feature>
<evidence type="ECO:0000256" key="4">
    <source>
        <dbReference type="ARBA" id="ARBA00022780"/>
    </source>
</evidence>
<keyword evidence="7" id="KW-0150">Chloroplast</keyword>
<organism evidence="8 9">
    <name type="scientific">Solanum stoloniferum</name>
    <dbReference type="NCBI Taxonomy" id="62892"/>
    <lineage>
        <taxon>Eukaryota</taxon>
        <taxon>Viridiplantae</taxon>
        <taxon>Streptophyta</taxon>
        <taxon>Embryophyta</taxon>
        <taxon>Tracheophyta</taxon>
        <taxon>Spermatophyta</taxon>
        <taxon>Magnoliopsida</taxon>
        <taxon>eudicotyledons</taxon>
        <taxon>Gunneridae</taxon>
        <taxon>Pentapetalae</taxon>
        <taxon>asterids</taxon>
        <taxon>lamiids</taxon>
        <taxon>Solanales</taxon>
        <taxon>Solanaceae</taxon>
        <taxon>Solanoideae</taxon>
        <taxon>Solaneae</taxon>
        <taxon>Solanum</taxon>
    </lineage>
</organism>
<evidence type="ECO:0000256" key="5">
    <source>
        <dbReference type="ARBA" id="ARBA00022989"/>
    </source>
</evidence>
<feature type="transmembrane region" description="Helical" evidence="7">
    <location>
        <begin position="143"/>
        <end position="165"/>
    </location>
</feature>